<dbReference type="STRING" id="1121416.SAMN02745220_05210"/>
<dbReference type="SUPFAM" id="SSF102114">
    <property type="entry name" value="Radical SAM enzymes"/>
    <property type="match status" value="1"/>
</dbReference>
<dbReference type="InterPro" id="IPR050377">
    <property type="entry name" value="Radical_SAM_PqqE_MftC-like"/>
</dbReference>
<dbReference type="InterPro" id="IPR058240">
    <property type="entry name" value="rSAM_sf"/>
</dbReference>
<keyword evidence="2" id="KW-1185">Reference proteome</keyword>
<gene>
    <name evidence="1" type="ORF">SAMN02745220_05210</name>
</gene>
<dbReference type="EMBL" id="FRFE01000063">
    <property type="protein sequence ID" value="SHO53576.1"/>
    <property type="molecule type" value="Genomic_DNA"/>
</dbReference>
<dbReference type="InterPro" id="IPR013785">
    <property type="entry name" value="Aldolase_TIM"/>
</dbReference>
<organism evidence="1 2">
    <name type="scientific">Desulfopila aestuarii DSM 18488</name>
    <dbReference type="NCBI Taxonomy" id="1121416"/>
    <lineage>
        <taxon>Bacteria</taxon>
        <taxon>Pseudomonadati</taxon>
        <taxon>Thermodesulfobacteriota</taxon>
        <taxon>Desulfobulbia</taxon>
        <taxon>Desulfobulbales</taxon>
        <taxon>Desulfocapsaceae</taxon>
        <taxon>Desulfopila</taxon>
    </lineage>
</organism>
<evidence type="ECO:0008006" key="3">
    <source>
        <dbReference type="Google" id="ProtNLM"/>
    </source>
</evidence>
<name>A0A1M7YM18_9BACT</name>
<sequence length="394" mass="45531">MGPVQLIKRKIRSGLIRMSELPVLNKDIPSLAELHQAQLQKMQDDLELENPIQSLPKLACHYETIFIRDDGSILPCCNTWPEDRLVIGNIKDDNILAKLRDFDQQCNICGTCQLRKANQEDNINFRHIIVETSKYCNVNCAMCGHFSPYHTRTGQYNKEDLSYYYDRFLDLCPPKILSVLGGETLVQEHGLKWFTGVKKKYNDTYVELVTSGNVKPEVADAIDGCFDSILISFYGFQAETYRKVTNLPIDRVFEFSDILINQAREKVHLKYLTTPINFHESAIFLDWAMKNKPGWVVSHDCNTPYFLTMDLDEPYRICDSYPTHNKIPNNYWKEILHRTVRDIIKTLKENKEILEEGKTRVAYADFLFKWGGLTQELVDSHQLQNVTISKGTGC</sequence>
<dbReference type="CDD" id="cd21109">
    <property type="entry name" value="SPASM"/>
    <property type="match status" value="1"/>
</dbReference>
<dbReference type="AlphaFoldDB" id="A0A1M7YM18"/>
<evidence type="ECO:0000313" key="2">
    <source>
        <dbReference type="Proteomes" id="UP000184603"/>
    </source>
</evidence>
<reference evidence="1 2" key="1">
    <citation type="submission" date="2016-12" db="EMBL/GenBank/DDBJ databases">
        <authorList>
            <person name="Song W.-J."/>
            <person name="Kurnit D.M."/>
        </authorList>
    </citation>
    <scope>NUCLEOTIDE SEQUENCE [LARGE SCALE GENOMIC DNA]</scope>
    <source>
        <strain evidence="1 2">DSM 18488</strain>
    </source>
</reference>
<protein>
    <recommendedName>
        <fullName evidence="3">4Fe-4S single cluster domain-containing protein</fullName>
    </recommendedName>
</protein>
<evidence type="ECO:0000313" key="1">
    <source>
        <dbReference type="EMBL" id="SHO53576.1"/>
    </source>
</evidence>
<dbReference type="Proteomes" id="UP000184603">
    <property type="component" value="Unassembled WGS sequence"/>
</dbReference>
<proteinExistence type="predicted"/>
<dbReference type="Gene3D" id="3.20.20.70">
    <property type="entry name" value="Aldolase class I"/>
    <property type="match status" value="2"/>
</dbReference>
<accession>A0A1M7YM18</accession>
<dbReference type="PANTHER" id="PTHR11228:SF7">
    <property type="entry name" value="PQQA PEPTIDE CYCLASE"/>
    <property type="match status" value="1"/>
</dbReference>
<dbReference type="PANTHER" id="PTHR11228">
    <property type="entry name" value="RADICAL SAM DOMAIN PROTEIN"/>
    <property type="match status" value="1"/>
</dbReference>
<dbReference type="CDD" id="cd01335">
    <property type="entry name" value="Radical_SAM"/>
    <property type="match status" value="1"/>
</dbReference>